<evidence type="ECO:0000256" key="3">
    <source>
        <dbReference type="ARBA" id="ARBA00022741"/>
    </source>
</evidence>
<dbReference type="Gene3D" id="3.40.1190.10">
    <property type="entry name" value="Mur-like, catalytic domain"/>
    <property type="match status" value="1"/>
</dbReference>
<dbReference type="EMBL" id="CAJOBJ010051946">
    <property type="protein sequence ID" value="CAF4378067.1"/>
    <property type="molecule type" value="Genomic_DNA"/>
</dbReference>
<protein>
    <submittedName>
        <fullName evidence="6">Uncharacterized protein</fullName>
    </submittedName>
</protein>
<feature type="non-terminal residue" evidence="6">
    <location>
        <position position="80"/>
    </location>
</feature>
<dbReference type="EMBL" id="CAJOBI010048042">
    <property type="protein sequence ID" value="CAF4358001.1"/>
    <property type="molecule type" value="Genomic_DNA"/>
</dbReference>
<evidence type="ECO:0000313" key="6">
    <source>
        <dbReference type="EMBL" id="CAF4253346.1"/>
    </source>
</evidence>
<dbReference type="SUPFAM" id="SSF53623">
    <property type="entry name" value="MurD-like peptide ligases, catalytic domain"/>
    <property type="match status" value="1"/>
</dbReference>
<gene>
    <name evidence="5" type="ORF">BYL167_LOCUS25610</name>
    <name evidence="6" type="ORF">BYL167_LOCUS25642</name>
    <name evidence="8" type="ORF">GIL414_LOCUS29154</name>
    <name evidence="9" type="ORF">GIL414_LOCUS29181</name>
    <name evidence="7" type="ORF">SMN809_LOCUS28563</name>
</gene>
<feature type="non-terminal residue" evidence="6">
    <location>
        <position position="1"/>
    </location>
</feature>
<comment type="caution">
    <text evidence="6">The sequence shown here is derived from an EMBL/GenBank/DDBJ whole genome shotgun (WGS) entry which is preliminary data.</text>
</comment>
<organism evidence="6 10">
    <name type="scientific">Rotaria magnacalcarata</name>
    <dbReference type="NCBI Taxonomy" id="392030"/>
    <lineage>
        <taxon>Eukaryota</taxon>
        <taxon>Metazoa</taxon>
        <taxon>Spiralia</taxon>
        <taxon>Gnathifera</taxon>
        <taxon>Rotifera</taxon>
        <taxon>Eurotatoria</taxon>
        <taxon>Bdelloidea</taxon>
        <taxon>Philodinida</taxon>
        <taxon>Philodinidae</taxon>
        <taxon>Rotaria</taxon>
    </lineage>
</organism>
<comment type="similarity">
    <text evidence="1">Belongs to the folylpolyglutamate synthase family.</text>
</comment>
<sequence length="80" mass="8965">LDHVKLLGNTIEQIAWQKAGIFKHNVPAITVPQQPEAMHVLHERAEEKHCLLKIASPLNHYSSYPFQISLAGDVQEINAS</sequence>
<keyword evidence="2" id="KW-0436">Ligase</keyword>
<dbReference type="GO" id="GO:0005524">
    <property type="term" value="F:ATP binding"/>
    <property type="evidence" value="ECO:0007669"/>
    <property type="project" value="UniProtKB-KW"/>
</dbReference>
<dbReference type="Proteomes" id="UP000676336">
    <property type="component" value="Unassembled WGS sequence"/>
</dbReference>
<evidence type="ECO:0000256" key="4">
    <source>
        <dbReference type="ARBA" id="ARBA00022840"/>
    </source>
</evidence>
<keyword evidence="3" id="KW-0547">Nucleotide-binding</keyword>
<dbReference type="AlphaFoldDB" id="A0A8S2SY77"/>
<dbReference type="EMBL" id="CAJOBH010026575">
    <property type="protein sequence ID" value="CAF4253346.1"/>
    <property type="molecule type" value="Genomic_DNA"/>
</dbReference>
<evidence type="ECO:0000256" key="1">
    <source>
        <dbReference type="ARBA" id="ARBA00008276"/>
    </source>
</evidence>
<dbReference type="PANTHER" id="PTHR11136:SF5">
    <property type="entry name" value="FOLYLPOLYGLUTAMATE SYNTHASE, MITOCHONDRIAL"/>
    <property type="match status" value="1"/>
</dbReference>
<evidence type="ECO:0000313" key="8">
    <source>
        <dbReference type="EMBL" id="CAF4378067.1"/>
    </source>
</evidence>
<keyword evidence="4" id="KW-0067">ATP-binding</keyword>
<accession>A0A8S2SY77</accession>
<dbReference type="GO" id="GO:0005829">
    <property type="term" value="C:cytosol"/>
    <property type="evidence" value="ECO:0007669"/>
    <property type="project" value="TreeGrafter"/>
</dbReference>
<evidence type="ECO:0000313" key="9">
    <source>
        <dbReference type="EMBL" id="CAF4378792.1"/>
    </source>
</evidence>
<dbReference type="InterPro" id="IPR001645">
    <property type="entry name" value="Folylpolyglutamate_synth"/>
</dbReference>
<dbReference type="PANTHER" id="PTHR11136">
    <property type="entry name" value="FOLYLPOLYGLUTAMATE SYNTHASE-RELATED"/>
    <property type="match status" value="1"/>
</dbReference>
<dbReference type="Proteomes" id="UP000681967">
    <property type="component" value="Unassembled WGS sequence"/>
</dbReference>
<dbReference type="EMBL" id="CAJOBH010026427">
    <property type="protein sequence ID" value="CAF4252501.1"/>
    <property type="molecule type" value="Genomic_DNA"/>
</dbReference>
<dbReference type="EMBL" id="CAJOBJ010052134">
    <property type="protein sequence ID" value="CAF4378792.1"/>
    <property type="molecule type" value="Genomic_DNA"/>
</dbReference>
<evidence type="ECO:0000313" key="5">
    <source>
        <dbReference type="EMBL" id="CAF4252501.1"/>
    </source>
</evidence>
<reference evidence="6" key="1">
    <citation type="submission" date="2021-02" db="EMBL/GenBank/DDBJ databases">
        <authorList>
            <person name="Nowell W R."/>
        </authorList>
    </citation>
    <scope>NUCLEOTIDE SEQUENCE</scope>
</reference>
<evidence type="ECO:0000313" key="7">
    <source>
        <dbReference type="EMBL" id="CAF4358001.1"/>
    </source>
</evidence>
<evidence type="ECO:0000256" key="2">
    <source>
        <dbReference type="ARBA" id="ARBA00022598"/>
    </source>
</evidence>
<dbReference type="Proteomes" id="UP000681720">
    <property type="component" value="Unassembled WGS sequence"/>
</dbReference>
<dbReference type="GO" id="GO:0005739">
    <property type="term" value="C:mitochondrion"/>
    <property type="evidence" value="ECO:0007669"/>
    <property type="project" value="TreeGrafter"/>
</dbReference>
<evidence type="ECO:0000313" key="10">
    <source>
        <dbReference type="Proteomes" id="UP000681967"/>
    </source>
</evidence>
<proteinExistence type="inferred from homology"/>
<name>A0A8S2SY77_9BILA</name>
<dbReference type="GO" id="GO:0004326">
    <property type="term" value="F:tetrahydrofolylpolyglutamate synthase activity"/>
    <property type="evidence" value="ECO:0007669"/>
    <property type="project" value="InterPro"/>
</dbReference>
<dbReference type="InterPro" id="IPR036565">
    <property type="entry name" value="Mur-like_cat_sf"/>
</dbReference>